<evidence type="ECO:0000313" key="3">
    <source>
        <dbReference type="Proteomes" id="UP000004870"/>
    </source>
</evidence>
<keyword evidence="1" id="KW-1133">Transmembrane helix</keyword>
<reference evidence="2 3" key="1">
    <citation type="submission" date="2009-08" db="EMBL/GenBank/DDBJ databases">
        <authorList>
            <person name="Qin X."/>
            <person name="Bachman B."/>
            <person name="Battles P."/>
            <person name="Bell A."/>
            <person name="Bess C."/>
            <person name="Bickham C."/>
            <person name="Chaboub L."/>
            <person name="Chen D."/>
            <person name="Coyle M."/>
            <person name="Deiros D.R."/>
            <person name="Dinh H."/>
            <person name="Forbes L."/>
            <person name="Fowler G."/>
            <person name="Francisco L."/>
            <person name="Fu Q."/>
            <person name="Gubbala S."/>
            <person name="Hale W."/>
            <person name="Han Y."/>
            <person name="Hemphill L."/>
            <person name="Highlander S.K."/>
            <person name="Hirani K."/>
            <person name="Hogues M."/>
            <person name="Jackson L."/>
            <person name="Jakkamsetti A."/>
            <person name="Javaid M."/>
            <person name="Jiang H."/>
            <person name="Korchina V."/>
            <person name="Kovar C."/>
            <person name="Lara F."/>
            <person name="Lee S."/>
            <person name="Mata R."/>
            <person name="Mathew T."/>
            <person name="Moen C."/>
            <person name="Morales K."/>
            <person name="Munidasa M."/>
            <person name="Nazareth L."/>
            <person name="Ngo R."/>
            <person name="Nguyen L."/>
            <person name="Okwuonu G."/>
            <person name="Ongeri F."/>
            <person name="Patil S."/>
            <person name="Petrosino J."/>
            <person name="Pham C."/>
            <person name="Pham P."/>
            <person name="Pu L.-L."/>
            <person name="Puazo M."/>
            <person name="Raj R."/>
            <person name="Reid J."/>
            <person name="Rouhana J."/>
            <person name="Saada N."/>
            <person name="Shang Y."/>
            <person name="Simmons D."/>
            <person name="Thornton R."/>
            <person name="Warren J."/>
            <person name="Weissenberger G."/>
            <person name="Zhang J."/>
            <person name="Zhang L."/>
            <person name="Zhou C."/>
            <person name="Zhu D."/>
            <person name="Muzny D."/>
            <person name="Worley K."/>
            <person name="Gibbs R."/>
        </authorList>
    </citation>
    <scope>NUCLEOTIDE SEQUENCE [LARGE SCALE GENOMIC DNA]</scope>
    <source>
        <strain evidence="3">ATCC 15826 / DSM 8339 / NCTC 10426 / 6573</strain>
    </source>
</reference>
<sequence>MNALLEHFPKAARWAFIMLIVTIVQVVFQILALLNPQGTGVISTLITLGLLVWQAVLFHGYSKACKAAMDRENDSDIELACLQQMRLVRFFGILTLILFVFGGLGLLAALALGGK</sequence>
<evidence type="ECO:0000256" key="1">
    <source>
        <dbReference type="SAM" id="Phobius"/>
    </source>
</evidence>
<dbReference type="Proteomes" id="UP000004870">
    <property type="component" value="Unassembled WGS sequence"/>
</dbReference>
<keyword evidence="3" id="KW-1185">Reference proteome</keyword>
<dbReference type="HOGENOM" id="CLU_2104563_0_0_6"/>
<keyword evidence="1" id="KW-0812">Transmembrane</keyword>
<name>C8N9B2_CARH6</name>
<protein>
    <submittedName>
        <fullName evidence="2">Uncharacterized protein</fullName>
    </submittedName>
</protein>
<comment type="caution">
    <text evidence="2">The sequence shown here is derived from an EMBL/GenBank/DDBJ whole genome shotgun (WGS) entry which is preliminary data.</text>
</comment>
<feature type="transmembrane region" description="Helical" evidence="1">
    <location>
        <begin position="90"/>
        <end position="112"/>
    </location>
</feature>
<evidence type="ECO:0000313" key="2">
    <source>
        <dbReference type="EMBL" id="EEV88785.1"/>
    </source>
</evidence>
<proteinExistence type="predicted"/>
<gene>
    <name evidence="2" type="ORF">HMPREF0198_1090</name>
</gene>
<feature type="transmembrane region" description="Helical" evidence="1">
    <location>
        <begin position="12"/>
        <end position="34"/>
    </location>
</feature>
<dbReference type="RefSeq" id="WP_004140799.1">
    <property type="nucleotide sequence ID" value="NZ_GG694026.1"/>
</dbReference>
<feature type="transmembrane region" description="Helical" evidence="1">
    <location>
        <begin position="40"/>
        <end position="61"/>
    </location>
</feature>
<dbReference type="EMBL" id="ACKY01000056">
    <property type="protein sequence ID" value="EEV88785.1"/>
    <property type="molecule type" value="Genomic_DNA"/>
</dbReference>
<dbReference type="GeneID" id="84788769"/>
<organism evidence="2 3">
    <name type="scientific">Cardiobacterium hominis (strain ATCC 15826 / DSM 8339 / NCTC 10426 / 6573)</name>
    <dbReference type="NCBI Taxonomy" id="638300"/>
    <lineage>
        <taxon>Bacteria</taxon>
        <taxon>Pseudomonadati</taxon>
        <taxon>Pseudomonadota</taxon>
        <taxon>Gammaproteobacteria</taxon>
        <taxon>Cardiobacteriales</taxon>
        <taxon>Cardiobacteriaceae</taxon>
        <taxon>Cardiobacterium</taxon>
    </lineage>
</organism>
<dbReference type="STRING" id="2718.CHUV0807_2406"/>
<keyword evidence="1" id="KW-0472">Membrane</keyword>
<accession>C8N9B2</accession>
<dbReference type="AlphaFoldDB" id="C8N9B2"/>